<organism evidence="1 2">
    <name type="scientific">Rubus argutus</name>
    <name type="common">Southern blackberry</name>
    <dbReference type="NCBI Taxonomy" id="59490"/>
    <lineage>
        <taxon>Eukaryota</taxon>
        <taxon>Viridiplantae</taxon>
        <taxon>Streptophyta</taxon>
        <taxon>Embryophyta</taxon>
        <taxon>Tracheophyta</taxon>
        <taxon>Spermatophyta</taxon>
        <taxon>Magnoliopsida</taxon>
        <taxon>eudicotyledons</taxon>
        <taxon>Gunneridae</taxon>
        <taxon>Pentapetalae</taxon>
        <taxon>rosids</taxon>
        <taxon>fabids</taxon>
        <taxon>Rosales</taxon>
        <taxon>Rosaceae</taxon>
        <taxon>Rosoideae</taxon>
        <taxon>Rosoideae incertae sedis</taxon>
        <taxon>Rubus</taxon>
    </lineage>
</organism>
<gene>
    <name evidence="1" type="ORF">M0R45_016494</name>
</gene>
<evidence type="ECO:0000313" key="1">
    <source>
        <dbReference type="EMBL" id="KAK9939808.1"/>
    </source>
</evidence>
<protein>
    <submittedName>
        <fullName evidence="1">Uncharacterized protein</fullName>
    </submittedName>
</protein>
<keyword evidence="2" id="KW-1185">Reference proteome</keyword>
<reference evidence="1 2" key="1">
    <citation type="journal article" date="2023" name="G3 (Bethesda)">
        <title>A chromosome-length genome assembly and annotation of blackberry (Rubus argutus, cv. 'Hillquist').</title>
        <authorList>
            <person name="Bruna T."/>
            <person name="Aryal R."/>
            <person name="Dudchenko O."/>
            <person name="Sargent D.J."/>
            <person name="Mead D."/>
            <person name="Buti M."/>
            <person name="Cavallini A."/>
            <person name="Hytonen T."/>
            <person name="Andres J."/>
            <person name="Pham M."/>
            <person name="Weisz D."/>
            <person name="Mascagni F."/>
            <person name="Usai G."/>
            <person name="Natali L."/>
            <person name="Bassil N."/>
            <person name="Fernandez G.E."/>
            <person name="Lomsadze A."/>
            <person name="Armour M."/>
            <person name="Olukolu B."/>
            <person name="Poorten T."/>
            <person name="Britton C."/>
            <person name="Davik J."/>
            <person name="Ashrafi H."/>
            <person name="Aiden E.L."/>
            <person name="Borodovsky M."/>
            <person name="Worthington M."/>
        </authorList>
    </citation>
    <scope>NUCLEOTIDE SEQUENCE [LARGE SCALE GENOMIC DNA]</scope>
    <source>
        <strain evidence="1">PI 553951</strain>
    </source>
</reference>
<dbReference type="EMBL" id="JBEDUW010000003">
    <property type="protein sequence ID" value="KAK9939808.1"/>
    <property type="molecule type" value="Genomic_DNA"/>
</dbReference>
<comment type="caution">
    <text evidence="1">The sequence shown here is derived from an EMBL/GenBank/DDBJ whole genome shotgun (WGS) entry which is preliminary data.</text>
</comment>
<dbReference type="AlphaFoldDB" id="A0AAW1XV78"/>
<accession>A0AAW1XV78</accession>
<name>A0AAW1XV78_RUBAR</name>
<sequence length="116" mass="12623">MDSVSFSSRIRLASINCLLLSFFLDLWKGLHKLQQIQALEPATPGSTIDGVVGALVLVTQPTQGTPVPPSHAQTLVPLDPLAKTADDFGTKRKNKSEAWEHFTKLKNVDGSVMQKP</sequence>
<evidence type="ECO:0000313" key="2">
    <source>
        <dbReference type="Proteomes" id="UP001457282"/>
    </source>
</evidence>
<dbReference type="Proteomes" id="UP001457282">
    <property type="component" value="Unassembled WGS sequence"/>
</dbReference>
<proteinExistence type="predicted"/>